<reference evidence="1" key="1">
    <citation type="submission" date="2022-06" db="EMBL/GenBank/DDBJ databases">
        <title>Uncovering the hologenomic basis of an extraordinary plant invasion.</title>
        <authorList>
            <person name="Bieker V.C."/>
            <person name="Martin M.D."/>
            <person name="Gilbert T."/>
            <person name="Hodgins K."/>
            <person name="Battlay P."/>
            <person name="Petersen B."/>
            <person name="Wilson J."/>
        </authorList>
    </citation>
    <scope>NUCLEOTIDE SEQUENCE</scope>
    <source>
        <strain evidence="1">AA19_3_7</strain>
        <tissue evidence="1">Leaf</tissue>
    </source>
</reference>
<name>A0AAD5CS37_AMBAR</name>
<dbReference type="Proteomes" id="UP001206925">
    <property type="component" value="Unassembled WGS sequence"/>
</dbReference>
<proteinExistence type="predicted"/>
<comment type="caution">
    <text evidence="1">The sequence shown here is derived from an EMBL/GenBank/DDBJ whole genome shotgun (WGS) entry which is preliminary data.</text>
</comment>
<protein>
    <submittedName>
        <fullName evidence="1">Uncharacterized protein</fullName>
    </submittedName>
</protein>
<accession>A0AAD5CS37</accession>
<organism evidence="1 2">
    <name type="scientific">Ambrosia artemisiifolia</name>
    <name type="common">Common ragweed</name>
    <dbReference type="NCBI Taxonomy" id="4212"/>
    <lineage>
        <taxon>Eukaryota</taxon>
        <taxon>Viridiplantae</taxon>
        <taxon>Streptophyta</taxon>
        <taxon>Embryophyta</taxon>
        <taxon>Tracheophyta</taxon>
        <taxon>Spermatophyta</taxon>
        <taxon>Magnoliopsida</taxon>
        <taxon>eudicotyledons</taxon>
        <taxon>Gunneridae</taxon>
        <taxon>Pentapetalae</taxon>
        <taxon>asterids</taxon>
        <taxon>campanulids</taxon>
        <taxon>Asterales</taxon>
        <taxon>Asteraceae</taxon>
        <taxon>Asteroideae</taxon>
        <taxon>Heliantheae alliance</taxon>
        <taxon>Heliantheae</taxon>
        <taxon>Ambrosia</taxon>
    </lineage>
</organism>
<evidence type="ECO:0000313" key="2">
    <source>
        <dbReference type="Proteomes" id="UP001206925"/>
    </source>
</evidence>
<dbReference type="AlphaFoldDB" id="A0AAD5CS37"/>
<keyword evidence="2" id="KW-1185">Reference proteome</keyword>
<evidence type="ECO:0000313" key="1">
    <source>
        <dbReference type="EMBL" id="KAI7746819.1"/>
    </source>
</evidence>
<dbReference type="EMBL" id="JAMZMK010006893">
    <property type="protein sequence ID" value="KAI7746819.1"/>
    <property type="molecule type" value="Genomic_DNA"/>
</dbReference>
<gene>
    <name evidence="1" type="ORF">M8C21_007957</name>
</gene>
<sequence length="39" mass="4691">MYMIVSGLLAQKHQLRIRVVSPKLRVIVYLKKCQHYMFV</sequence>